<comment type="function">
    <text evidence="1">Odorant receptor.</text>
</comment>
<dbReference type="EMBL" id="PPHD01078447">
    <property type="protein sequence ID" value="POI20761.1"/>
    <property type="molecule type" value="Genomic_DNA"/>
</dbReference>
<evidence type="ECO:0000256" key="6">
    <source>
        <dbReference type="ARBA" id="ARBA00023136"/>
    </source>
</evidence>
<keyword evidence="3 10" id="KW-0812">Transmembrane</keyword>
<keyword evidence="9" id="KW-0807">Transducer</keyword>
<keyword evidence="4 10" id="KW-1133">Transmembrane helix</keyword>
<sequence>MISEVLLITLCGFIQTSSFLVIIISYACILGTILRLHATEGRHKAFSTCTSHLMAIAFFYGSLLFMYLRPSSSYSLDTDKLIALFYTVILPMLNPMIYSLRNKEVREALRRSLERKVISHSFT</sequence>
<reference evidence="12 13" key="1">
    <citation type="submission" date="2018-01" db="EMBL/GenBank/DDBJ databases">
        <title>Comparison of the Chinese Bamboo Partridge and Red Junglefowl genome sequences highlights the importance of demography in genome evolution.</title>
        <authorList>
            <person name="Tiley G.P."/>
            <person name="Kimball R.T."/>
            <person name="Braun E.L."/>
            <person name="Burleigh J.G."/>
        </authorList>
    </citation>
    <scope>NUCLEOTIDE SEQUENCE [LARGE SCALE GENOMIC DNA]</scope>
    <source>
        <strain evidence="12">RTK389</strain>
        <tissue evidence="12">Blood</tissue>
    </source>
</reference>
<comment type="caution">
    <text evidence="12">The sequence shown here is derived from an EMBL/GenBank/DDBJ whole genome shotgun (WGS) entry which is preliminary data.</text>
</comment>
<evidence type="ECO:0000256" key="8">
    <source>
        <dbReference type="ARBA" id="ARBA00023180"/>
    </source>
</evidence>
<protein>
    <recommendedName>
        <fullName evidence="11">G-protein coupled receptors family 1 profile domain-containing protein</fullName>
    </recommendedName>
</protein>
<evidence type="ECO:0000256" key="10">
    <source>
        <dbReference type="SAM" id="Phobius"/>
    </source>
</evidence>
<feature type="transmembrane region" description="Helical" evidence="10">
    <location>
        <begin position="81"/>
        <end position="100"/>
    </location>
</feature>
<evidence type="ECO:0000313" key="12">
    <source>
        <dbReference type="EMBL" id="POI20761.1"/>
    </source>
</evidence>
<dbReference type="GO" id="GO:0004984">
    <property type="term" value="F:olfactory receptor activity"/>
    <property type="evidence" value="ECO:0007669"/>
    <property type="project" value="InterPro"/>
</dbReference>
<dbReference type="InterPro" id="IPR000725">
    <property type="entry name" value="Olfact_rcpt"/>
</dbReference>
<dbReference type="OrthoDB" id="9975554at2759"/>
<accession>A0A2P4S9I2</accession>
<keyword evidence="6 10" id="KW-0472">Membrane</keyword>
<feature type="transmembrane region" description="Helical" evidence="10">
    <location>
        <begin position="45"/>
        <end position="69"/>
    </location>
</feature>
<dbReference type="PROSITE" id="PS50262">
    <property type="entry name" value="G_PROTEIN_RECEP_F1_2"/>
    <property type="match status" value="1"/>
</dbReference>
<organism evidence="12 13">
    <name type="scientific">Bambusicola thoracicus</name>
    <name type="common">Chinese bamboo-partridge</name>
    <name type="synonym">Perdix thoracica</name>
    <dbReference type="NCBI Taxonomy" id="9083"/>
    <lineage>
        <taxon>Eukaryota</taxon>
        <taxon>Metazoa</taxon>
        <taxon>Chordata</taxon>
        <taxon>Craniata</taxon>
        <taxon>Vertebrata</taxon>
        <taxon>Euteleostomi</taxon>
        <taxon>Archelosauria</taxon>
        <taxon>Archosauria</taxon>
        <taxon>Dinosauria</taxon>
        <taxon>Saurischia</taxon>
        <taxon>Theropoda</taxon>
        <taxon>Coelurosauria</taxon>
        <taxon>Aves</taxon>
        <taxon>Neognathae</taxon>
        <taxon>Galloanserae</taxon>
        <taxon>Galliformes</taxon>
        <taxon>Phasianidae</taxon>
        <taxon>Perdicinae</taxon>
        <taxon>Bambusicola</taxon>
    </lineage>
</organism>
<dbReference type="SUPFAM" id="SSF81321">
    <property type="entry name" value="Family A G protein-coupled receptor-like"/>
    <property type="match status" value="1"/>
</dbReference>
<feature type="transmembrane region" description="Helical" evidence="10">
    <location>
        <begin position="6"/>
        <end position="33"/>
    </location>
</feature>
<keyword evidence="7" id="KW-0675">Receptor</keyword>
<evidence type="ECO:0000256" key="3">
    <source>
        <dbReference type="ARBA" id="ARBA00022692"/>
    </source>
</evidence>
<keyword evidence="5" id="KW-0297">G-protein coupled receptor</keyword>
<gene>
    <name evidence="12" type="ORF">CIB84_015492</name>
</gene>
<evidence type="ECO:0000256" key="2">
    <source>
        <dbReference type="ARBA" id="ARBA00004141"/>
    </source>
</evidence>
<proteinExistence type="predicted"/>
<name>A0A2P4S9I2_BAMTH</name>
<dbReference type="GO" id="GO:0004930">
    <property type="term" value="F:G protein-coupled receptor activity"/>
    <property type="evidence" value="ECO:0007669"/>
    <property type="project" value="UniProtKB-KW"/>
</dbReference>
<feature type="domain" description="G-protein coupled receptors family 1 profile" evidence="11">
    <location>
        <begin position="1"/>
        <end position="98"/>
    </location>
</feature>
<evidence type="ECO:0000256" key="1">
    <source>
        <dbReference type="ARBA" id="ARBA00002936"/>
    </source>
</evidence>
<dbReference type="Proteomes" id="UP000237246">
    <property type="component" value="Unassembled WGS sequence"/>
</dbReference>
<evidence type="ECO:0000259" key="11">
    <source>
        <dbReference type="PROSITE" id="PS50262"/>
    </source>
</evidence>
<evidence type="ECO:0000256" key="9">
    <source>
        <dbReference type="ARBA" id="ARBA00023224"/>
    </source>
</evidence>
<keyword evidence="13" id="KW-1185">Reference proteome</keyword>
<dbReference type="InterPro" id="IPR017452">
    <property type="entry name" value="GPCR_Rhodpsn_7TM"/>
</dbReference>
<dbReference type="GO" id="GO:0016020">
    <property type="term" value="C:membrane"/>
    <property type="evidence" value="ECO:0007669"/>
    <property type="project" value="UniProtKB-SubCell"/>
</dbReference>
<dbReference type="AlphaFoldDB" id="A0A2P4S9I2"/>
<keyword evidence="8" id="KW-0325">Glycoprotein</keyword>
<dbReference type="Gene3D" id="1.20.1070.10">
    <property type="entry name" value="Rhodopsin 7-helix transmembrane proteins"/>
    <property type="match status" value="1"/>
</dbReference>
<evidence type="ECO:0000256" key="7">
    <source>
        <dbReference type="ARBA" id="ARBA00023170"/>
    </source>
</evidence>
<evidence type="ECO:0000313" key="13">
    <source>
        <dbReference type="Proteomes" id="UP000237246"/>
    </source>
</evidence>
<dbReference type="Pfam" id="PF13853">
    <property type="entry name" value="7tm_4"/>
    <property type="match status" value="1"/>
</dbReference>
<evidence type="ECO:0000256" key="5">
    <source>
        <dbReference type="ARBA" id="ARBA00023040"/>
    </source>
</evidence>
<evidence type="ECO:0000256" key="4">
    <source>
        <dbReference type="ARBA" id="ARBA00022989"/>
    </source>
</evidence>
<dbReference type="PANTHER" id="PTHR48018">
    <property type="entry name" value="OLFACTORY RECEPTOR"/>
    <property type="match status" value="1"/>
</dbReference>
<comment type="subcellular location">
    <subcellularLocation>
        <location evidence="2">Membrane</location>
        <topology evidence="2">Multi-pass membrane protein</topology>
    </subcellularLocation>
</comment>